<dbReference type="AlphaFoldDB" id="A0A1F7YEQ3"/>
<dbReference type="EMBL" id="MGGL01000019">
    <property type="protein sequence ID" value="OGM25811.1"/>
    <property type="molecule type" value="Genomic_DNA"/>
</dbReference>
<name>A0A1F7YEQ3_9BACT</name>
<dbReference type="Proteomes" id="UP000179221">
    <property type="component" value="Unassembled WGS sequence"/>
</dbReference>
<sequence length="107" mass="12269">MAREFLNLIGNEIRGVALAVKIKLDLMQLDRSINELDRTGGINIDVVRKFSKDPKLIRITEEIFNIHEDNEEKKLAKVGVLLNNLSLAQLRAVIMIQDETLREMLKD</sequence>
<organism evidence="1 2">
    <name type="scientific">Candidatus Woesebacteria bacterium RIFCSPHIGHO2_01_FULL_40_22</name>
    <dbReference type="NCBI Taxonomy" id="1802499"/>
    <lineage>
        <taxon>Bacteria</taxon>
        <taxon>Candidatus Woeseibacteriota</taxon>
    </lineage>
</organism>
<proteinExistence type="predicted"/>
<evidence type="ECO:0000313" key="2">
    <source>
        <dbReference type="Proteomes" id="UP000179221"/>
    </source>
</evidence>
<evidence type="ECO:0000313" key="1">
    <source>
        <dbReference type="EMBL" id="OGM25811.1"/>
    </source>
</evidence>
<comment type="caution">
    <text evidence="1">The sequence shown here is derived from an EMBL/GenBank/DDBJ whole genome shotgun (WGS) entry which is preliminary data.</text>
</comment>
<gene>
    <name evidence="1" type="ORF">A2628_00640</name>
</gene>
<accession>A0A1F7YEQ3</accession>
<reference evidence="1 2" key="1">
    <citation type="journal article" date="2016" name="Nat. Commun.">
        <title>Thousands of microbial genomes shed light on interconnected biogeochemical processes in an aquifer system.</title>
        <authorList>
            <person name="Anantharaman K."/>
            <person name="Brown C.T."/>
            <person name="Hug L.A."/>
            <person name="Sharon I."/>
            <person name="Castelle C.J."/>
            <person name="Probst A.J."/>
            <person name="Thomas B.C."/>
            <person name="Singh A."/>
            <person name="Wilkins M.J."/>
            <person name="Karaoz U."/>
            <person name="Brodie E.L."/>
            <person name="Williams K.H."/>
            <person name="Hubbard S.S."/>
            <person name="Banfield J.F."/>
        </authorList>
    </citation>
    <scope>NUCLEOTIDE SEQUENCE [LARGE SCALE GENOMIC DNA]</scope>
</reference>
<protein>
    <submittedName>
        <fullName evidence="1">Uncharacterized protein</fullName>
    </submittedName>
</protein>